<feature type="domain" description="TonB-dependent receptor plug" evidence="4">
    <location>
        <begin position="89"/>
        <end position="186"/>
    </location>
</feature>
<dbReference type="Pfam" id="PF14905">
    <property type="entry name" value="OMP_b-brl_3"/>
    <property type="match status" value="1"/>
</dbReference>
<name>A0ABP9FHC8_9SPHI</name>
<evidence type="ECO:0000256" key="2">
    <source>
        <dbReference type="ARBA" id="ARBA00023136"/>
    </source>
</evidence>
<dbReference type="PANTHER" id="PTHR40980:SF5">
    <property type="entry name" value="TONB-DEPENDENT RECEPTOR"/>
    <property type="match status" value="1"/>
</dbReference>
<keyword evidence="2" id="KW-0472">Membrane</keyword>
<dbReference type="Proteomes" id="UP001501436">
    <property type="component" value="Unassembled WGS sequence"/>
</dbReference>
<comment type="subcellular location">
    <subcellularLocation>
        <location evidence="1">Cell outer membrane</location>
    </subcellularLocation>
</comment>
<proteinExistence type="predicted"/>
<evidence type="ECO:0000256" key="3">
    <source>
        <dbReference type="ARBA" id="ARBA00023237"/>
    </source>
</evidence>
<keyword evidence="3" id="KW-0998">Cell outer membrane</keyword>
<feature type="domain" description="Outer membrane protein beta-barrel" evidence="5">
    <location>
        <begin position="402"/>
        <end position="867"/>
    </location>
</feature>
<evidence type="ECO:0000313" key="6">
    <source>
        <dbReference type="EMBL" id="GAA4903317.1"/>
    </source>
</evidence>
<protein>
    <submittedName>
        <fullName evidence="6">TonB-dependent receptor</fullName>
    </submittedName>
</protein>
<dbReference type="Gene3D" id="2.170.130.10">
    <property type="entry name" value="TonB-dependent receptor, plug domain"/>
    <property type="match status" value="1"/>
</dbReference>
<comment type="caution">
    <text evidence="6">The sequence shown here is derived from an EMBL/GenBank/DDBJ whole genome shotgun (WGS) entry which is preliminary data.</text>
</comment>
<dbReference type="Gene3D" id="2.60.40.1120">
    <property type="entry name" value="Carboxypeptidase-like, regulatory domain"/>
    <property type="match status" value="1"/>
</dbReference>
<dbReference type="SUPFAM" id="SSF56935">
    <property type="entry name" value="Porins"/>
    <property type="match status" value="1"/>
</dbReference>
<keyword evidence="6" id="KW-0675">Receptor</keyword>
<dbReference type="InterPro" id="IPR008969">
    <property type="entry name" value="CarboxyPept-like_regulatory"/>
</dbReference>
<dbReference type="PANTHER" id="PTHR40980">
    <property type="entry name" value="PLUG DOMAIN-CONTAINING PROTEIN"/>
    <property type="match status" value="1"/>
</dbReference>
<dbReference type="InterPro" id="IPR037066">
    <property type="entry name" value="Plug_dom_sf"/>
</dbReference>
<accession>A0ABP9FHC8</accession>
<dbReference type="SUPFAM" id="SSF49464">
    <property type="entry name" value="Carboxypeptidase regulatory domain-like"/>
    <property type="match status" value="1"/>
</dbReference>
<dbReference type="EMBL" id="BAABJI010000001">
    <property type="protein sequence ID" value="GAA4903317.1"/>
    <property type="molecule type" value="Genomic_DNA"/>
</dbReference>
<dbReference type="Pfam" id="PF13715">
    <property type="entry name" value="CarbopepD_reg_2"/>
    <property type="match status" value="1"/>
</dbReference>
<evidence type="ECO:0000259" key="5">
    <source>
        <dbReference type="Pfam" id="PF14905"/>
    </source>
</evidence>
<gene>
    <name evidence="6" type="ORF">GCM10023313_02270</name>
</gene>
<evidence type="ECO:0000256" key="1">
    <source>
        <dbReference type="ARBA" id="ARBA00004442"/>
    </source>
</evidence>
<keyword evidence="7" id="KW-1185">Reference proteome</keyword>
<dbReference type="Gene3D" id="2.40.170.20">
    <property type="entry name" value="TonB-dependent receptor, beta-barrel domain"/>
    <property type="match status" value="1"/>
</dbReference>
<dbReference type="InterPro" id="IPR041700">
    <property type="entry name" value="OMP_b-brl_3"/>
</dbReference>
<reference evidence="7" key="1">
    <citation type="journal article" date="2019" name="Int. J. Syst. Evol. Microbiol.">
        <title>The Global Catalogue of Microorganisms (GCM) 10K type strain sequencing project: providing services to taxonomists for standard genome sequencing and annotation.</title>
        <authorList>
            <consortium name="The Broad Institute Genomics Platform"/>
            <consortium name="The Broad Institute Genome Sequencing Center for Infectious Disease"/>
            <person name="Wu L."/>
            <person name="Ma J."/>
        </authorList>
    </citation>
    <scope>NUCLEOTIDE SEQUENCE [LARGE SCALE GENOMIC DNA]</scope>
    <source>
        <strain evidence="7">JCM 18283</strain>
    </source>
</reference>
<dbReference type="InterPro" id="IPR036942">
    <property type="entry name" value="Beta-barrel_TonB_sf"/>
</dbReference>
<dbReference type="Pfam" id="PF07715">
    <property type="entry name" value="Plug"/>
    <property type="match status" value="1"/>
</dbReference>
<dbReference type="InterPro" id="IPR012910">
    <property type="entry name" value="Plug_dom"/>
</dbReference>
<evidence type="ECO:0000259" key="4">
    <source>
        <dbReference type="Pfam" id="PF07715"/>
    </source>
</evidence>
<evidence type="ECO:0000313" key="7">
    <source>
        <dbReference type="Proteomes" id="UP001501436"/>
    </source>
</evidence>
<sequence length="879" mass="98941">MVQGTTKGVATNVDGQYTLTLAPGHYAVVIKYVGYQTKSISDVVVKANAVTNLDVTLSESASNALGEVVVKATYKQASVASLYAVQKNNASISDGISSELIRRTPDRSTSDVLKRVSGTTIQDNKFVVVRGLSDRYNNALLDGTPLPSTEANRKAFSFDIVPSNLIDNIVITKTATPDIPADFAGGTVQISTKDIPDQNFMSFGAGYSYNSLSTFKNFQSGYRNTSDYFGFDGGARKLLNNFPTTDQIVRRQLNATQNIQAINSLNNNYNVYNKNAFLNQSYQFSMGNVSDIGKNGNRLGTTFALTYRNSEATTPDIRRNYDGFDYNDDQYRFQTNVGALLNFGYTYGKSKITFKNLYNRIFDDLFTYRTGANVNASTVDNKFYAYDLVQKALFKSTLEGDHQIGSKNAKINWNLGYSNIINDQPDQRKTNYAQFNAGDPYLASVTTLGKANTRLFSYLTEDIYSGKVDYKMPVKLWNQTSTFKVGVSSQYRDRTFNARFIGLLIDGSNPNSEDVRQRPIETLFGQNAINSGLYRLDEIPNPNDRYTAHSWTNAGYVMLDNKITENFRAVYGLRVEKFDLSLSTKDDSQPQPRAELNNVDFLPSANFTYSLNPKTNLRASYYRTLARPEFRELAPFAYYDYEILATQIGNNTLKRTLIDNADLRYEFYPSAGEIMSVSLFYKNFNNAIEPFIDDVNSTTTISYINRQAEAYGLELEARKTLDFISENPFYKNTTVYANFALTRSKVRNPDIGNPIEKERPLVGQSPYVINGGIQHMAYNNKLSLNILYNRLGRRIFYAGGSRFPSVYENPRDVVDLQVGYKVIKSKGEIKLSASDIFNQKNAFYYDIDGNKKYDTAGGDLDFKRYNLGTTISLSFNYTF</sequence>
<organism evidence="6 7">
    <name type="scientific">Mucilaginibacter defluvii</name>
    <dbReference type="NCBI Taxonomy" id="1196019"/>
    <lineage>
        <taxon>Bacteria</taxon>
        <taxon>Pseudomonadati</taxon>
        <taxon>Bacteroidota</taxon>
        <taxon>Sphingobacteriia</taxon>
        <taxon>Sphingobacteriales</taxon>
        <taxon>Sphingobacteriaceae</taxon>
        <taxon>Mucilaginibacter</taxon>
    </lineage>
</organism>